<dbReference type="SMART" id="SM00267">
    <property type="entry name" value="GGDEF"/>
    <property type="match status" value="1"/>
</dbReference>
<protein>
    <submittedName>
        <fullName evidence="3">GGDEF domain-containing protein</fullName>
    </submittedName>
</protein>
<dbReference type="PROSITE" id="PS50887">
    <property type="entry name" value="GGDEF"/>
    <property type="match status" value="1"/>
</dbReference>
<dbReference type="Pfam" id="PF00990">
    <property type="entry name" value="GGDEF"/>
    <property type="match status" value="1"/>
</dbReference>
<proteinExistence type="predicted"/>
<feature type="transmembrane region" description="Helical" evidence="1">
    <location>
        <begin position="20"/>
        <end position="41"/>
    </location>
</feature>
<organism evidence="3 4">
    <name type="scientific">Coprococcus hominis</name>
    <name type="common">ex Liu et al. 2022</name>
    <dbReference type="NCBI Taxonomy" id="2763039"/>
    <lineage>
        <taxon>Bacteria</taxon>
        <taxon>Bacillati</taxon>
        <taxon>Bacillota</taxon>
        <taxon>Clostridia</taxon>
        <taxon>Lachnospirales</taxon>
        <taxon>Lachnospiraceae</taxon>
        <taxon>Coprococcus</taxon>
    </lineage>
</organism>
<dbReference type="Proteomes" id="UP000615234">
    <property type="component" value="Unassembled WGS sequence"/>
</dbReference>
<dbReference type="RefSeq" id="WP_117808706.1">
    <property type="nucleotide sequence ID" value="NZ_JACOOX010000005.1"/>
</dbReference>
<dbReference type="InterPro" id="IPR029787">
    <property type="entry name" value="Nucleotide_cyclase"/>
</dbReference>
<dbReference type="InterPro" id="IPR043128">
    <property type="entry name" value="Rev_trsase/Diguanyl_cyclase"/>
</dbReference>
<comment type="caution">
    <text evidence="3">The sequence shown here is derived from an EMBL/GenBank/DDBJ whole genome shotgun (WGS) entry which is preliminary data.</text>
</comment>
<dbReference type="InterPro" id="IPR000160">
    <property type="entry name" value="GGDEF_dom"/>
</dbReference>
<dbReference type="PANTHER" id="PTHR45138:SF9">
    <property type="entry name" value="DIGUANYLATE CYCLASE DGCM-RELATED"/>
    <property type="match status" value="1"/>
</dbReference>
<name>A0A8I0AQD3_9FIRM</name>
<dbReference type="CDD" id="cd01949">
    <property type="entry name" value="GGDEF"/>
    <property type="match status" value="1"/>
</dbReference>
<feature type="domain" description="GGDEF" evidence="2">
    <location>
        <begin position="237"/>
        <end position="367"/>
    </location>
</feature>
<keyword evidence="1" id="KW-0472">Membrane</keyword>
<dbReference type="NCBIfam" id="TIGR00254">
    <property type="entry name" value="GGDEF"/>
    <property type="match status" value="1"/>
</dbReference>
<keyword evidence="4" id="KW-1185">Reference proteome</keyword>
<reference evidence="3 4" key="1">
    <citation type="submission" date="2020-08" db="EMBL/GenBank/DDBJ databases">
        <title>Genome public.</title>
        <authorList>
            <person name="Liu C."/>
            <person name="Sun Q."/>
        </authorList>
    </citation>
    <scope>NUCLEOTIDE SEQUENCE [LARGE SCALE GENOMIC DNA]</scope>
    <source>
        <strain evidence="3 4">NSJ-10</strain>
    </source>
</reference>
<evidence type="ECO:0000313" key="3">
    <source>
        <dbReference type="EMBL" id="MBC5663153.1"/>
    </source>
</evidence>
<dbReference type="AlphaFoldDB" id="A0A8I0AQD3"/>
<keyword evidence="1" id="KW-1133">Transmembrane helix</keyword>
<feature type="transmembrane region" description="Helical" evidence="1">
    <location>
        <begin position="53"/>
        <end position="75"/>
    </location>
</feature>
<dbReference type="GO" id="GO:0052621">
    <property type="term" value="F:diguanylate cyclase activity"/>
    <property type="evidence" value="ECO:0007669"/>
    <property type="project" value="TreeGrafter"/>
</dbReference>
<dbReference type="PANTHER" id="PTHR45138">
    <property type="entry name" value="REGULATORY COMPONENTS OF SENSORY TRANSDUCTION SYSTEM"/>
    <property type="match status" value="1"/>
</dbReference>
<evidence type="ECO:0000256" key="1">
    <source>
        <dbReference type="SAM" id="Phobius"/>
    </source>
</evidence>
<gene>
    <name evidence="3" type="ORF">H8S09_09655</name>
</gene>
<dbReference type="InterPro" id="IPR050469">
    <property type="entry name" value="Diguanylate_Cyclase"/>
</dbReference>
<feature type="transmembrane region" description="Helical" evidence="1">
    <location>
        <begin position="87"/>
        <end position="104"/>
    </location>
</feature>
<evidence type="ECO:0000313" key="4">
    <source>
        <dbReference type="Proteomes" id="UP000615234"/>
    </source>
</evidence>
<accession>A0A8I0AQD3</accession>
<dbReference type="FunFam" id="3.30.70.270:FF:000001">
    <property type="entry name" value="Diguanylate cyclase domain protein"/>
    <property type="match status" value="1"/>
</dbReference>
<dbReference type="SUPFAM" id="SSF55073">
    <property type="entry name" value="Nucleotide cyclase"/>
    <property type="match status" value="1"/>
</dbReference>
<keyword evidence="1" id="KW-0812">Transmembrane</keyword>
<dbReference type="GO" id="GO:1902201">
    <property type="term" value="P:negative regulation of bacterial-type flagellum-dependent cell motility"/>
    <property type="evidence" value="ECO:0007669"/>
    <property type="project" value="TreeGrafter"/>
</dbReference>
<evidence type="ECO:0000259" key="2">
    <source>
        <dbReference type="PROSITE" id="PS50887"/>
    </source>
</evidence>
<dbReference type="EMBL" id="JACOOX010000005">
    <property type="protein sequence ID" value="MBC5663153.1"/>
    <property type="molecule type" value="Genomic_DNA"/>
</dbReference>
<dbReference type="Gene3D" id="3.30.70.270">
    <property type="match status" value="1"/>
</dbReference>
<feature type="transmembrane region" description="Helical" evidence="1">
    <location>
        <begin position="161"/>
        <end position="182"/>
    </location>
</feature>
<sequence length="367" mass="41536">MNDTITVNISKKWQMLLWKVFLTLACIFMVVELIMCMTNIGNDKADLGMSGGAYITLYVVVPFLIYAAALTGTLVALKKNKLTDNGADWLVSLMMFTVLAVPAFEHYNSIILVLMPTIAIVITAIFANQNITIVIALLASASLIINEIHLHHLYDWTQMRFSGYVVTSFVLVFILTFVTCLLNMHTKELMESIGNFTVRQMSLMTELRKDPLTGLYNRRSFEESLEKEILQTEETGEKAYIAIFDIDHFKNVNDTYGHSNGDVVIKALCKMLKEKSKDYGLAFRYGGEEFVILFSNIELPKVINVVEDVRTEFRCYYFQFMNNSGITCSCGVAEYSKGESAKAWFNRADNSLYQAKEAGRNRTVVSE</sequence>
<dbReference type="GO" id="GO:0043709">
    <property type="term" value="P:cell adhesion involved in single-species biofilm formation"/>
    <property type="evidence" value="ECO:0007669"/>
    <property type="project" value="TreeGrafter"/>
</dbReference>
<dbReference type="GO" id="GO:0005886">
    <property type="term" value="C:plasma membrane"/>
    <property type="evidence" value="ECO:0007669"/>
    <property type="project" value="TreeGrafter"/>
</dbReference>